<accession>A0A939CEX3</accession>
<gene>
    <name evidence="2" type="ORF">JTJ23_14460</name>
</gene>
<organism evidence="2 3">
    <name type="scientific">Fusicatenibacter saccharivorans</name>
    <dbReference type="NCBI Taxonomy" id="1150298"/>
    <lineage>
        <taxon>Bacteria</taxon>
        <taxon>Bacillati</taxon>
        <taxon>Bacillota</taxon>
        <taxon>Clostridia</taxon>
        <taxon>Lachnospirales</taxon>
        <taxon>Lachnospiraceae</taxon>
        <taxon>Fusicatenibacter</taxon>
    </lineage>
</organism>
<sequence length="60" mass="7040">MNHENHPGHPYLYSFLLVFGLTLICALLAGSSYRSEREKQEAAEQRRIHELHNEFLTQKD</sequence>
<keyword evidence="1" id="KW-0812">Transmembrane</keyword>
<reference evidence="2" key="1">
    <citation type="submission" date="2021-02" db="EMBL/GenBank/DDBJ databases">
        <title>Metagenome-assembled genomes from human diarrheal sample B26.</title>
        <authorList>
            <person name="Ateba T.P."/>
            <person name="Alayande K.A."/>
            <person name="Mwanza M."/>
        </authorList>
    </citation>
    <scope>NUCLEOTIDE SEQUENCE</scope>
    <source>
        <strain evidence="2">06WH</strain>
    </source>
</reference>
<name>A0A939CEX3_9FIRM</name>
<keyword evidence="1" id="KW-1133">Transmembrane helix</keyword>
<proteinExistence type="predicted"/>
<evidence type="ECO:0000256" key="1">
    <source>
        <dbReference type="SAM" id="Phobius"/>
    </source>
</evidence>
<evidence type="ECO:0000313" key="3">
    <source>
        <dbReference type="Proteomes" id="UP000737612"/>
    </source>
</evidence>
<keyword evidence="1" id="KW-0472">Membrane</keyword>
<dbReference type="AlphaFoldDB" id="A0A939CEX3"/>
<dbReference type="Proteomes" id="UP000737612">
    <property type="component" value="Unassembled WGS sequence"/>
</dbReference>
<feature type="transmembrane region" description="Helical" evidence="1">
    <location>
        <begin position="12"/>
        <end position="30"/>
    </location>
</feature>
<evidence type="ECO:0000313" key="2">
    <source>
        <dbReference type="EMBL" id="MBN2954753.1"/>
    </source>
</evidence>
<dbReference type="EMBL" id="JAFHBD010000069">
    <property type="protein sequence ID" value="MBN2954753.1"/>
    <property type="molecule type" value="Genomic_DNA"/>
</dbReference>
<protein>
    <submittedName>
        <fullName evidence="2">Uncharacterized protein</fullName>
    </submittedName>
</protein>
<comment type="caution">
    <text evidence="2">The sequence shown here is derived from an EMBL/GenBank/DDBJ whole genome shotgun (WGS) entry which is preliminary data.</text>
</comment>